<dbReference type="GO" id="GO:0004825">
    <property type="term" value="F:methionine-tRNA ligase activity"/>
    <property type="evidence" value="ECO:0007669"/>
    <property type="project" value="UniProtKB-EC"/>
</dbReference>
<proteinExistence type="inferred from homology"/>
<keyword evidence="5 10" id="KW-0547">Nucleotide-binding</keyword>
<dbReference type="EMBL" id="PEUH01000026">
    <property type="protein sequence ID" value="PIV31814.1"/>
    <property type="molecule type" value="Genomic_DNA"/>
</dbReference>
<dbReference type="GO" id="GO:0006431">
    <property type="term" value="P:methionyl-tRNA aminoacylation"/>
    <property type="evidence" value="ECO:0007669"/>
    <property type="project" value="InterPro"/>
</dbReference>
<dbReference type="CDD" id="cd00814">
    <property type="entry name" value="MetRS_core"/>
    <property type="match status" value="1"/>
</dbReference>
<evidence type="ECO:0000313" key="12">
    <source>
        <dbReference type="EMBL" id="PIV31814.1"/>
    </source>
</evidence>
<dbReference type="PANTHER" id="PTHR43326">
    <property type="entry name" value="METHIONYL-TRNA SYNTHETASE"/>
    <property type="match status" value="1"/>
</dbReference>
<evidence type="ECO:0000256" key="6">
    <source>
        <dbReference type="ARBA" id="ARBA00022840"/>
    </source>
</evidence>
<gene>
    <name evidence="12" type="ORF">COS33_01240</name>
</gene>
<feature type="non-terminal residue" evidence="12">
    <location>
        <position position="459"/>
    </location>
</feature>
<dbReference type="SUPFAM" id="SSF52374">
    <property type="entry name" value="Nucleotidylyl transferase"/>
    <property type="match status" value="1"/>
</dbReference>
<dbReference type="Gene3D" id="3.40.50.620">
    <property type="entry name" value="HUPs"/>
    <property type="match status" value="1"/>
</dbReference>
<evidence type="ECO:0000256" key="3">
    <source>
        <dbReference type="ARBA" id="ARBA00018753"/>
    </source>
</evidence>
<feature type="domain" description="Methionyl/Leucyl tRNA synthetase" evidence="11">
    <location>
        <begin position="139"/>
        <end position="363"/>
    </location>
</feature>
<dbReference type="GO" id="GO:0005524">
    <property type="term" value="F:ATP binding"/>
    <property type="evidence" value="ECO:0007669"/>
    <property type="project" value="UniProtKB-KW"/>
</dbReference>
<comment type="similarity">
    <text evidence="10">Belongs to the class-I aminoacyl-tRNA synthetase family.</text>
</comment>
<protein>
    <recommendedName>
        <fullName evidence="3">Methionine--tRNA ligase</fullName>
        <ecNumber evidence="2">6.1.1.10</ecNumber>
    </recommendedName>
    <alternativeName>
        <fullName evidence="9">Methionyl-tRNA synthetase</fullName>
    </alternativeName>
</protein>
<sequence length="459" mass="52807">MKDKFYITTAIDYVNSVPHLGHALEKVQADAIARYQRITDKDVYFLTGVDEHGIKIIRSSQDAGKSVKDFVNENSGKFAELTKKLDISNNNFIRTSDRERHWPGAQLLWKKLVEAGDIYKGKYSGYYCVGCEAYVTEKDLIDGKCPYHFKEPEKIEEENYFFKLSRYVDEIKNKIESGELKILPESRKNEILGMIKEGVGDISFSRPKEKLSDWGVPVPDDESQLMYVWCDALANYISALGYGSNNEDNLKKFWPADLHIIGKDILRFHALIWPAMLMSAKLLLPKTIFVHGFILSNGKRMSKTLGNVIDPFYLAEKYGVDATRYYLLREITPFEDGDITEEKFKEAYNANLANGLGNLTARIMKMSEQYLDNKELRIKNYELPNDFKNLMDNFGLNKAMDLIWEKISELDLHIQKTEPFKLIKTDEKKAKEILVELVLGLQNIALMLKPFLPQASEKI</sequence>
<evidence type="ECO:0000256" key="9">
    <source>
        <dbReference type="ARBA" id="ARBA00030904"/>
    </source>
</evidence>
<dbReference type="InterPro" id="IPR014729">
    <property type="entry name" value="Rossmann-like_a/b/a_fold"/>
</dbReference>
<keyword evidence="7 10" id="KW-0648">Protein biosynthesis</keyword>
<dbReference type="InterPro" id="IPR015413">
    <property type="entry name" value="Methionyl/Leucyl_tRNA_Synth"/>
</dbReference>
<keyword evidence="8 10" id="KW-0030">Aminoacyl-tRNA synthetase</keyword>
<dbReference type="InterPro" id="IPR009080">
    <property type="entry name" value="tRNAsynth_Ia_anticodon-bd"/>
</dbReference>
<evidence type="ECO:0000256" key="7">
    <source>
        <dbReference type="ARBA" id="ARBA00022917"/>
    </source>
</evidence>
<dbReference type="InterPro" id="IPR033911">
    <property type="entry name" value="MetRS_core"/>
</dbReference>
<dbReference type="Proteomes" id="UP000230595">
    <property type="component" value="Unassembled WGS sequence"/>
</dbReference>
<evidence type="ECO:0000256" key="1">
    <source>
        <dbReference type="ARBA" id="ARBA00003314"/>
    </source>
</evidence>
<evidence type="ECO:0000256" key="4">
    <source>
        <dbReference type="ARBA" id="ARBA00022598"/>
    </source>
</evidence>
<evidence type="ECO:0000256" key="8">
    <source>
        <dbReference type="ARBA" id="ARBA00023146"/>
    </source>
</evidence>
<evidence type="ECO:0000256" key="10">
    <source>
        <dbReference type="RuleBase" id="RU363039"/>
    </source>
</evidence>
<comment type="function">
    <text evidence="1">Is required not only for elongation of protein synthesis but also for the initiation of all mRNA translation through initiator tRNA(fMet) aminoacylation.</text>
</comment>
<dbReference type="AlphaFoldDB" id="A0A2M7CQ62"/>
<dbReference type="PANTHER" id="PTHR43326:SF1">
    <property type="entry name" value="METHIONINE--TRNA LIGASE, MITOCHONDRIAL"/>
    <property type="match status" value="1"/>
</dbReference>
<dbReference type="EC" id="6.1.1.10" evidence="2"/>
<dbReference type="InterPro" id="IPR014758">
    <property type="entry name" value="Met-tRNA_synth"/>
</dbReference>
<dbReference type="Gene3D" id="2.170.220.10">
    <property type="match status" value="1"/>
</dbReference>
<evidence type="ECO:0000313" key="13">
    <source>
        <dbReference type="Proteomes" id="UP000230595"/>
    </source>
</evidence>
<keyword evidence="6 10" id="KW-0067">ATP-binding</keyword>
<dbReference type="Pfam" id="PF09334">
    <property type="entry name" value="tRNA-synt_1g"/>
    <property type="match status" value="1"/>
</dbReference>
<accession>A0A2M7CQ62</accession>
<dbReference type="PRINTS" id="PR01041">
    <property type="entry name" value="TRNASYNTHMET"/>
</dbReference>
<dbReference type="InterPro" id="IPR023457">
    <property type="entry name" value="Met-tRNA_synth_2"/>
</dbReference>
<dbReference type="SUPFAM" id="SSF47323">
    <property type="entry name" value="Anticodon-binding domain of a subclass of class I aminoacyl-tRNA synthetases"/>
    <property type="match status" value="1"/>
</dbReference>
<organism evidence="12 13">
    <name type="scientific">Candidatus Wolfebacteria bacterium CG02_land_8_20_14_3_00_37_12</name>
    <dbReference type="NCBI Taxonomy" id="1975066"/>
    <lineage>
        <taxon>Bacteria</taxon>
        <taxon>Candidatus Wolfeibacteriota</taxon>
    </lineage>
</organism>
<evidence type="ECO:0000256" key="2">
    <source>
        <dbReference type="ARBA" id="ARBA00012838"/>
    </source>
</evidence>
<keyword evidence="4 10" id="KW-0436">Ligase</keyword>
<dbReference type="NCBIfam" id="TIGR00398">
    <property type="entry name" value="metG"/>
    <property type="match status" value="1"/>
</dbReference>
<evidence type="ECO:0000256" key="5">
    <source>
        <dbReference type="ARBA" id="ARBA00022741"/>
    </source>
</evidence>
<dbReference type="FunFam" id="2.170.220.10:FF:000003">
    <property type="entry name" value="Methionine--tRNA ligase"/>
    <property type="match status" value="1"/>
</dbReference>
<evidence type="ECO:0000259" key="11">
    <source>
        <dbReference type="Pfam" id="PF09334"/>
    </source>
</evidence>
<dbReference type="Gene3D" id="1.10.730.10">
    <property type="entry name" value="Isoleucyl-tRNA Synthetase, Domain 1"/>
    <property type="match status" value="1"/>
</dbReference>
<comment type="caution">
    <text evidence="12">The sequence shown here is derived from an EMBL/GenBank/DDBJ whole genome shotgun (WGS) entry which is preliminary data.</text>
</comment>
<reference evidence="13" key="1">
    <citation type="submission" date="2017-09" db="EMBL/GenBank/DDBJ databases">
        <title>Depth-based differentiation of microbial function through sediment-hosted aquifers and enrichment of novel symbionts in the deep terrestrial subsurface.</title>
        <authorList>
            <person name="Probst A.J."/>
            <person name="Ladd B."/>
            <person name="Jarett J.K."/>
            <person name="Geller-Mcgrath D.E."/>
            <person name="Sieber C.M.K."/>
            <person name="Emerson J.B."/>
            <person name="Anantharaman K."/>
            <person name="Thomas B.C."/>
            <person name="Malmstrom R."/>
            <person name="Stieglmeier M."/>
            <person name="Klingl A."/>
            <person name="Woyke T."/>
            <person name="Ryan C.M."/>
            <person name="Banfield J.F."/>
        </authorList>
    </citation>
    <scope>NUCLEOTIDE SEQUENCE [LARGE SCALE GENOMIC DNA]</scope>
</reference>
<name>A0A2M7CQ62_9BACT</name>